<comment type="caution">
    <text evidence="3">The sequence shown here is derived from an EMBL/GenBank/DDBJ whole genome shotgun (WGS) entry which is preliminary data.</text>
</comment>
<dbReference type="GO" id="GO:0004672">
    <property type="term" value="F:protein kinase activity"/>
    <property type="evidence" value="ECO:0007669"/>
    <property type="project" value="InterPro"/>
</dbReference>
<dbReference type="InterPro" id="IPR000719">
    <property type="entry name" value="Prot_kinase_dom"/>
</dbReference>
<dbReference type="InterPro" id="IPR010730">
    <property type="entry name" value="HET"/>
</dbReference>
<dbReference type="SUPFAM" id="SSF56112">
    <property type="entry name" value="Protein kinase-like (PK-like)"/>
    <property type="match status" value="1"/>
</dbReference>
<reference evidence="3" key="1">
    <citation type="journal article" date="2023" name="Mol. Phylogenet. Evol.">
        <title>Genome-scale phylogeny and comparative genomics of the fungal order Sordariales.</title>
        <authorList>
            <person name="Hensen N."/>
            <person name="Bonometti L."/>
            <person name="Westerberg I."/>
            <person name="Brannstrom I.O."/>
            <person name="Guillou S."/>
            <person name="Cros-Aarteil S."/>
            <person name="Calhoun S."/>
            <person name="Haridas S."/>
            <person name="Kuo A."/>
            <person name="Mondo S."/>
            <person name="Pangilinan J."/>
            <person name="Riley R."/>
            <person name="LaButti K."/>
            <person name="Andreopoulos B."/>
            <person name="Lipzen A."/>
            <person name="Chen C."/>
            <person name="Yan M."/>
            <person name="Daum C."/>
            <person name="Ng V."/>
            <person name="Clum A."/>
            <person name="Steindorff A."/>
            <person name="Ohm R.A."/>
            <person name="Martin F."/>
            <person name="Silar P."/>
            <person name="Natvig D.O."/>
            <person name="Lalanne C."/>
            <person name="Gautier V."/>
            <person name="Ament-Velasquez S.L."/>
            <person name="Kruys A."/>
            <person name="Hutchinson M.I."/>
            <person name="Powell A.J."/>
            <person name="Barry K."/>
            <person name="Miller A.N."/>
            <person name="Grigoriev I.V."/>
            <person name="Debuchy R."/>
            <person name="Gladieux P."/>
            <person name="Hiltunen Thoren M."/>
            <person name="Johannesson H."/>
        </authorList>
    </citation>
    <scope>NUCLEOTIDE SEQUENCE</scope>
    <source>
        <strain evidence="3">CBS 315.58</strain>
    </source>
</reference>
<dbReference type="Pfam" id="PF00069">
    <property type="entry name" value="Pkinase"/>
    <property type="match status" value="1"/>
</dbReference>
<keyword evidence="3" id="KW-0808">Transferase</keyword>
<feature type="region of interest" description="Disordered" evidence="1">
    <location>
        <begin position="488"/>
        <end position="527"/>
    </location>
</feature>
<dbReference type="InterPro" id="IPR011009">
    <property type="entry name" value="Kinase-like_dom_sf"/>
</dbReference>
<evidence type="ECO:0000313" key="4">
    <source>
        <dbReference type="Proteomes" id="UP001303160"/>
    </source>
</evidence>
<feature type="domain" description="Protein kinase" evidence="2">
    <location>
        <begin position="164"/>
        <end position="508"/>
    </location>
</feature>
<evidence type="ECO:0000259" key="2">
    <source>
        <dbReference type="PROSITE" id="PS50011"/>
    </source>
</evidence>
<reference evidence="3" key="2">
    <citation type="submission" date="2023-05" db="EMBL/GenBank/DDBJ databases">
        <authorList>
            <consortium name="Lawrence Berkeley National Laboratory"/>
            <person name="Steindorff A."/>
            <person name="Hensen N."/>
            <person name="Bonometti L."/>
            <person name="Westerberg I."/>
            <person name="Brannstrom I.O."/>
            <person name="Guillou S."/>
            <person name="Cros-Aarteil S."/>
            <person name="Calhoun S."/>
            <person name="Haridas S."/>
            <person name="Kuo A."/>
            <person name="Mondo S."/>
            <person name="Pangilinan J."/>
            <person name="Riley R."/>
            <person name="Labutti K."/>
            <person name="Andreopoulos B."/>
            <person name="Lipzen A."/>
            <person name="Chen C."/>
            <person name="Yanf M."/>
            <person name="Daum C."/>
            <person name="Ng V."/>
            <person name="Clum A."/>
            <person name="Ohm R."/>
            <person name="Martin F."/>
            <person name="Silar P."/>
            <person name="Natvig D."/>
            <person name="Lalanne C."/>
            <person name="Gautier V."/>
            <person name="Ament-Velasquez S.L."/>
            <person name="Kruys A."/>
            <person name="Hutchinson M.I."/>
            <person name="Powell A.J."/>
            <person name="Barry K."/>
            <person name="Miller A.N."/>
            <person name="Grigoriev I.V."/>
            <person name="Debuchy R."/>
            <person name="Gladieux P."/>
            <person name="Thoren M.H."/>
            <person name="Johannesson H."/>
        </authorList>
    </citation>
    <scope>NUCLEOTIDE SEQUENCE</scope>
    <source>
        <strain evidence="3">CBS 315.58</strain>
    </source>
</reference>
<dbReference type="PANTHER" id="PTHR33112">
    <property type="entry name" value="DOMAIN PROTEIN, PUTATIVE-RELATED"/>
    <property type="match status" value="1"/>
</dbReference>
<organism evidence="3 4">
    <name type="scientific">Triangularia verruculosa</name>
    <dbReference type="NCBI Taxonomy" id="2587418"/>
    <lineage>
        <taxon>Eukaryota</taxon>
        <taxon>Fungi</taxon>
        <taxon>Dikarya</taxon>
        <taxon>Ascomycota</taxon>
        <taxon>Pezizomycotina</taxon>
        <taxon>Sordariomycetes</taxon>
        <taxon>Sordariomycetidae</taxon>
        <taxon>Sordariales</taxon>
        <taxon>Podosporaceae</taxon>
        <taxon>Triangularia</taxon>
    </lineage>
</organism>
<dbReference type="Gene3D" id="1.10.510.10">
    <property type="entry name" value="Transferase(Phosphotransferase) domain 1"/>
    <property type="match status" value="1"/>
</dbReference>
<dbReference type="PROSITE" id="PS50011">
    <property type="entry name" value="PROTEIN_KINASE_DOM"/>
    <property type="match status" value="1"/>
</dbReference>
<sequence length="1135" mass="128839">MRYLFEQLKRHRTSGDVTKQRLADELHCGLTKSNFPEDEREYWTRQGKCRPELIDYVVKEAKKLFFLSVMCFHRDADAGRVLKAMQFFRAKGYRDGEEPTKFTIPNTETYGPKIGVLDINTLRATDRDFWDFATAGEFCTKQWQVLVPVLSTEKPIYDLAGKVILPFTRVGWGAIATSASSKVYRVKIEAGHFQDPYRKRIFPPGDARASFAAVFANEALRLRNMNDNDHVTRFITSIITGNDQASKSYYLIFDWADGGSLEDLFLKHPDPVLTAKIVKASVTQLKGLADALYATHQKDIRHGDLKPSNILRFNATNEDVIGNLKLGDWGLAKYHSVATDVRRDKGIHTTTKYGTALYEPPEVEDGDVTLLSRQYDIWSLGVIMLELMVWLLYGKGGVKQFREDIQGPSKSSKARTSCYEVVEANETDGSRFGLCTPVVKWMDHLASLSIFGKDTALGTLLAFVRNRLLVVHVIQISPGMDPLAQEDFSTETASQSSPQTLVSGLPGVTITAPSGEGQPRQPGNRRYISGRADSKELADKLNSLISNTCSNEGWSDSYWPRSEWKPRKPSTFSTLDYHWERHSDDAFAAKALSRLQQLPTTPNLPLPRLPSSTKLCSSCENLEFLDPLGLTVEYIPSELQKLAMNCDLCSLLWNMAQKYEGTGPGIPKIRFERVESWLKMEGSDHPVLSICHSHEPTNSSRPEIQLGIVNLPTPGSQPHFETIRQWLQLCDDQRRDCHVADRHFKPMPTRVIDVGKNDDPSVHLWEPGPDRHYDYIALSHPWGQGRHFVTDIENLERHKQRIDLDELPATFRDAVLATRALNKRYLWIDSICIIQGVGGDFHTECEKMEAVFSSAYCVLAASRARSQEDGFLTRSQEERQYVTLRDKKQGGRIFYLCENIDNFELHVLNSHLHRRGWVLQEHALARRTVFFTEAQTYFECGDGVRCETLTKMSNNLAAFVGDPHFPRIIMGVSLGERIIRLQNLFKTYLGLHFTNNFDRPVAVIGMQNRLLDTLDTSGGYGILGQDDDDYAEMDNAITRAETNYGQRSLLRHNLLWNRRCEEHKGAEKHVSPTTAEAGLEPIDFPEDHNGAPSWSWMAYIGEIDYFRELNGLFVFVPWCQPAARWNSVSKKGLFR</sequence>
<dbReference type="EMBL" id="MU863912">
    <property type="protein sequence ID" value="KAK4201045.1"/>
    <property type="molecule type" value="Genomic_DNA"/>
</dbReference>
<dbReference type="AlphaFoldDB" id="A0AAN6XIB5"/>
<dbReference type="SMART" id="SM00220">
    <property type="entry name" value="S_TKc"/>
    <property type="match status" value="1"/>
</dbReference>
<evidence type="ECO:0000256" key="1">
    <source>
        <dbReference type="SAM" id="MobiDB-lite"/>
    </source>
</evidence>
<protein>
    <submittedName>
        <fullName evidence="3">Serine/threonine-protein kinase par-4</fullName>
    </submittedName>
</protein>
<dbReference type="Proteomes" id="UP001303160">
    <property type="component" value="Unassembled WGS sequence"/>
</dbReference>
<name>A0AAN6XIB5_9PEZI</name>
<keyword evidence="3" id="KW-0418">Kinase</keyword>
<evidence type="ECO:0000313" key="3">
    <source>
        <dbReference type="EMBL" id="KAK4201045.1"/>
    </source>
</evidence>
<keyword evidence="4" id="KW-1185">Reference proteome</keyword>
<gene>
    <name evidence="3" type="ORF">QBC40DRAFT_339430</name>
</gene>
<feature type="compositionally biased region" description="Polar residues" evidence="1">
    <location>
        <begin position="490"/>
        <end position="502"/>
    </location>
</feature>
<dbReference type="PANTHER" id="PTHR33112:SF10">
    <property type="entry name" value="TOL"/>
    <property type="match status" value="1"/>
</dbReference>
<dbReference type="GO" id="GO:0005524">
    <property type="term" value="F:ATP binding"/>
    <property type="evidence" value="ECO:0007669"/>
    <property type="project" value="InterPro"/>
</dbReference>
<dbReference type="Pfam" id="PF06985">
    <property type="entry name" value="HET"/>
    <property type="match status" value="1"/>
</dbReference>
<proteinExistence type="predicted"/>
<accession>A0AAN6XIB5</accession>